<dbReference type="PANTHER" id="PTHR11575">
    <property type="entry name" value="5'-NUCLEOTIDASE-RELATED"/>
    <property type="match status" value="1"/>
</dbReference>
<dbReference type="RefSeq" id="WP_186949664.1">
    <property type="nucleotide sequence ID" value="NZ_JACOGF010000014.1"/>
</dbReference>
<feature type="domain" description="5'-Nucleotidase C-terminal" evidence="2">
    <location>
        <begin position="381"/>
        <end position="527"/>
    </location>
</feature>
<evidence type="ECO:0000259" key="2">
    <source>
        <dbReference type="Pfam" id="PF02872"/>
    </source>
</evidence>
<dbReference type="Proteomes" id="UP000650424">
    <property type="component" value="Unassembled WGS sequence"/>
</dbReference>
<proteinExistence type="inferred from homology"/>
<dbReference type="PRINTS" id="PR01607">
    <property type="entry name" value="APYRASEFAMLY"/>
</dbReference>
<keyword evidence="4" id="KW-1185">Reference proteome</keyword>
<dbReference type="InterPro" id="IPR008334">
    <property type="entry name" value="5'-Nucleotdase_C"/>
</dbReference>
<keyword evidence="1" id="KW-0378">Hydrolase</keyword>
<keyword evidence="1" id="KW-0547">Nucleotide-binding</keyword>
<name>A0ABR6ZWM5_9BURK</name>
<feature type="chain" id="PRO_5045005557" evidence="1">
    <location>
        <begin position="26"/>
        <end position="570"/>
    </location>
</feature>
<gene>
    <name evidence="3" type="ORF">H8L32_22660</name>
</gene>
<dbReference type="Gene3D" id="3.60.21.10">
    <property type="match status" value="1"/>
</dbReference>
<dbReference type="Gene3D" id="3.90.780.10">
    <property type="entry name" value="5'-Nucleotidase, C-terminal domain"/>
    <property type="match status" value="1"/>
</dbReference>
<dbReference type="InterPro" id="IPR036907">
    <property type="entry name" value="5'-Nucleotdase_C_sf"/>
</dbReference>
<dbReference type="InterPro" id="IPR006179">
    <property type="entry name" value="5_nucleotidase/apyrase"/>
</dbReference>
<sequence>MQKSKIIASLLTVSLLAACASNQVADKSATTDITIFSINDFHGNLQASQPVPYTATKADPARPGEKISVPAGGYAYLTSKLSERRKAVANSILVGGGDLIGASPMGSALMKDEPVIEAMNRLDLSATAVGNHEFDNGTADLMRRISGNCPTAGCAYQGFSGARFTYLGANVYEQGSSTPWLTPYVIRQVGDVKVGFIGAVTSDVPNLVAGDAVKHLRFEDEATAINRYVPELQKQGVAAIVVLIHEGAIYKGAENDPTYRCEGLQGPIIEISKKLDRAISLVVSGHSHQGYTCKIDGRLVVQGRSYGSFLTESTLTIDRNSNTVIKAVAVNHLIDQQVLKPDPAAQVLVDLVANQTAGLRQRPIVNLNAPLLRAAEGGAFDSSLGNIIADAQLHHAQHMGGGDIAFMNAGGIRSDLPSGKPQGAVAINYGDLYAAQPFGNNLVRMRLSGAQVLGLLQQQWEGRSIDDPKKLFVSHTITYSWDPQATAEKRVSSVLIKGKPLDMNQQYLVVVNSFLADGGDGFSILKQGKEREIVGRDLEAFESYVREQGSKLGEVRRDRVKRVEGSTAKP</sequence>
<dbReference type="PANTHER" id="PTHR11575:SF24">
    <property type="entry name" value="5'-NUCLEOTIDASE"/>
    <property type="match status" value="1"/>
</dbReference>
<feature type="signal peptide" evidence="1">
    <location>
        <begin position="1"/>
        <end position="25"/>
    </location>
</feature>
<dbReference type="PROSITE" id="PS51257">
    <property type="entry name" value="PROKAR_LIPOPROTEIN"/>
    <property type="match status" value="1"/>
</dbReference>
<dbReference type="SUPFAM" id="SSF55816">
    <property type="entry name" value="5'-nucleotidase (syn. UDP-sugar hydrolase), C-terminal domain"/>
    <property type="match status" value="1"/>
</dbReference>
<dbReference type="Pfam" id="PF02872">
    <property type="entry name" value="5_nucleotid_C"/>
    <property type="match status" value="1"/>
</dbReference>
<accession>A0ABR6ZWM5</accession>
<evidence type="ECO:0000313" key="4">
    <source>
        <dbReference type="Proteomes" id="UP000650424"/>
    </source>
</evidence>
<reference evidence="3 4" key="1">
    <citation type="submission" date="2020-08" db="EMBL/GenBank/DDBJ databases">
        <title>Novel species isolated from subtropical streams in China.</title>
        <authorList>
            <person name="Lu H."/>
        </authorList>
    </citation>
    <scope>NUCLEOTIDE SEQUENCE [LARGE SCALE GENOMIC DNA]</scope>
    <source>
        <strain evidence="3 4">CY18W</strain>
    </source>
</reference>
<comment type="caution">
    <text evidence="3">The sequence shown here is derived from an EMBL/GenBank/DDBJ whole genome shotgun (WGS) entry which is preliminary data.</text>
</comment>
<evidence type="ECO:0000313" key="3">
    <source>
        <dbReference type="EMBL" id="MBC3920284.1"/>
    </source>
</evidence>
<protein>
    <submittedName>
        <fullName evidence="3">Bifunctional metallophosphatase/5'-nucleotidase</fullName>
    </submittedName>
</protein>
<evidence type="ECO:0000256" key="1">
    <source>
        <dbReference type="RuleBase" id="RU362119"/>
    </source>
</evidence>
<dbReference type="InterPro" id="IPR029052">
    <property type="entry name" value="Metallo-depent_PP-like"/>
</dbReference>
<keyword evidence="1" id="KW-0732">Signal</keyword>
<dbReference type="SUPFAM" id="SSF56300">
    <property type="entry name" value="Metallo-dependent phosphatases"/>
    <property type="match status" value="1"/>
</dbReference>
<dbReference type="EMBL" id="JACOGF010000014">
    <property type="protein sequence ID" value="MBC3920284.1"/>
    <property type="molecule type" value="Genomic_DNA"/>
</dbReference>
<organism evidence="3 4">
    <name type="scientific">Undibacterium hunanense</name>
    <dbReference type="NCBI Taxonomy" id="2762292"/>
    <lineage>
        <taxon>Bacteria</taxon>
        <taxon>Pseudomonadati</taxon>
        <taxon>Pseudomonadota</taxon>
        <taxon>Betaproteobacteria</taxon>
        <taxon>Burkholderiales</taxon>
        <taxon>Oxalobacteraceae</taxon>
        <taxon>Undibacterium</taxon>
    </lineage>
</organism>
<comment type="similarity">
    <text evidence="1">Belongs to the 5'-nucleotidase family.</text>
</comment>